<evidence type="ECO:0000313" key="4">
    <source>
        <dbReference type="EMBL" id="PYB81400.1"/>
    </source>
</evidence>
<keyword evidence="1 4" id="KW-0808">Transferase</keyword>
<feature type="domain" description="N-acetyltransferase" evidence="3">
    <location>
        <begin position="17"/>
        <end position="147"/>
    </location>
</feature>
<evidence type="ECO:0000259" key="3">
    <source>
        <dbReference type="PROSITE" id="PS51186"/>
    </source>
</evidence>
<dbReference type="RefSeq" id="WP_110700983.1">
    <property type="nucleotide sequence ID" value="NZ_CP151184.1"/>
</dbReference>
<comment type="caution">
    <text evidence="4">The sequence shown here is derived from an EMBL/GenBank/DDBJ whole genome shotgun (WGS) entry which is preliminary data.</text>
</comment>
<keyword evidence="2" id="KW-0012">Acyltransferase</keyword>
<reference evidence="4 5" key="1">
    <citation type="submission" date="2018-06" db="EMBL/GenBank/DDBJ databases">
        <title>Pseudomonas diversity within urban Lake Michigan freshwaters.</title>
        <authorList>
            <person name="Batrich M."/>
            <person name="Hatzopoulos T."/>
            <person name="Putonti C."/>
        </authorList>
    </citation>
    <scope>NUCLEOTIDE SEQUENCE [LARGE SCALE GENOMIC DNA]</scope>
    <source>
        <strain evidence="4 5">LBp-160603</strain>
    </source>
</reference>
<dbReference type="SUPFAM" id="SSF55729">
    <property type="entry name" value="Acyl-CoA N-acyltransferases (Nat)"/>
    <property type="match status" value="1"/>
</dbReference>
<dbReference type="EMBL" id="QJRO01000008">
    <property type="protein sequence ID" value="PYB81400.1"/>
    <property type="molecule type" value="Genomic_DNA"/>
</dbReference>
<evidence type="ECO:0000313" key="5">
    <source>
        <dbReference type="Proteomes" id="UP000247620"/>
    </source>
</evidence>
<dbReference type="PANTHER" id="PTHR43800">
    <property type="entry name" value="PEPTIDYL-LYSINE N-ACETYLTRANSFERASE YJAB"/>
    <property type="match status" value="1"/>
</dbReference>
<sequence length="147" mass="16203">MNFTIAPVGAQHYDRLADLWEASVRATHDFLPAGYIERLRPLVREQYLGFVQLRAWADGAGHIQGFAGVHDGKLEMLFVDPACRGQGIGKALLAHVVDELGVREVDVNEQNPQAVGFYLKLGFVQVGRSEVDGQGDPFPLLHLKRVG</sequence>
<dbReference type="PANTHER" id="PTHR43800:SF1">
    <property type="entry name" value="PEPTIDYL-LYSINE N-ACETYLTRANSFERASE YJAB"/>
    <property type="match status" value="1"/>
</dbReference>
<proteinExistence type="predicted"/>
<protein>
    <submittedName>
        <fullName evidence="4">GNAT family N-acetyltransferase</fullName>
    </submittedName>
</protein>
<dbReference type="Gene3D" id="3.40.630.30">
    <property type="match status" value="1"/>
</dbReference>
<dbReference type="AlphaFoldDB" id="A0A2V4IEC7"/>
<organism evidence="4 5">
    <name type="scientific">Pseudomonas soli</name>
    <dbReference type="NCBI Taxonomy" id="1306993"/>
    <lineage>
        <taxon>Bacteria</taxon>
        <taxon>Pseudomonadati</taxon>
        <taxon>Pseudomonadota</taxon>
        <taxon>Gammaproteobacteria</taxon>
        <taxon>Pseudomonadales</taxon>
        <taxon>Pseudomonadaceae</taxon>
        <taxon>Pseudomonas</taxon>
    </lineage>
</organism>
<name>A0A2V4IEC7_9PSED</name>
<evidence type="ECO:0000256" key="1">
    <source>
        <dbReference type="ARBA" id="ARBA00022679"/>
    </source>
</evidence>
<dbReference type="InterPro" id="IPR000182">
    <property type="entry name" value="GNAT_dom"/>
</dbReference>
<gene>
    <name evidence="4" type="ORF">DMX07_14890</name>
</gene>
<dbReference type="PROSITE" id="PS51186">
    <property type="entry name" value="GNAT"/>
    <property type="match status" value="1"/>
</dbReference>
<dbReference type="InterPro" id="IPR016181">
    <property type="entry name" value="Acyl_CoA_acyltransferase"/>
</dbReference>
<evidence type="ECO:0000256" key="2">
    <source>
        <dbReference type="ARBA" id="ARBA00023315"/>
    </source>
</evidence>
<accession>A0A2V4IEC7</accession>
<dbReference type="CDD" id="cd04301">
    <property type="entry name" value="NAT_SF"/>
    <property type="match status" value="1"/>
</dbReference>
<dbReference type="Proteomes" id="UP000247620">
    <property type="component" value="Unassembled WGS sequence"/>
</dbReference>
<dbReference type="GO" id="GO:0016747">
    <property type="term" value="F:acyltransferase activity, transferring groups other than amino-acyl groups"/>
    <property type="evidence" value="ECO:0007669"/>
    <property type="project" value="InterPro"/>
</dbReference>
<dbReference type="Pfam" id="PF13673">
    <property type="entry name" value="Acetyltransf_10"/>
    <property type="match status" value="1"/>
</dbReference>